<protein>
    <submittedName>
        <fullName evidence="1">Uncharacterized protein</fullName>
    </submittedName>
</protein>
<dbReference type="Proteomes" id="UP000014174">
    <property type="component" value="Unassembled WGS sequence"/>
</dbReference>
<evidence type="ECO:0000313" key="2">
    <source>
        <dbReference type="Proteomes" id="UP000014174"/>
    </source>
</evidence>
<comment type="caution">
    <text evidence="1">The sequence shown here is derived from an EMBL/GenBank/DDBJ whole genome shotgun (WGS) entry which is preliminary data.</text>
</comment>
<gene>
    <name evidence="1" type="ORF">ADIARSV_0021</name>
</gene>
<dbReference type="EMBL" id="AQPN01000001">
    <property type="protein sequence ID" value="EOR96758.1"/>
    <property type="molecule type" value="Genomic_DNA"/>
</dbReference>
<evidence type="ECO:0000313" key="1">
    <source>
        <dbReference type="EMBL" id="EOR96758.1"/>
    </source>
</evidence>
<dbReference type="OrthoDB" id="799304at2"/>
<dbReference type="RefSeq" id="WP_016193278.1">
    <property type="nucleotide sequence ID" value="NZ_AQPN01000001.1"/>
</dbReference>
<accession>R9GYM8</accession>
<reference evidence="1 2" key="1">
    <citation type="journal article" date="2013" name="Genome Announc.">
        <title>Draft Genome Sequence of Arcticibacter svalbardensis Strain MN12-7T, a Member of the Family Sphingobacteriaceae Isolated from an Arctic Soil Sample.</title>
        <authorList>
            <person name="Shivaji S."/>
            <person name="Ara S."/>
            <person name="Prasad S."/>
            <person name="Manasa B.P."/>
            <person name="Begum Z."/>
            <person name="Singh A."/>
            <person name="Kumar Pinnaka A."/>
        </authorList>
    </citation>
    <scope>NUCLEOTIDE SEQUENCE [LARGE SCALE GENOMIC DNA]</scope>
    <source>
        <strain evidence="1 2">MN12-7</strain>
    </source>
</reference>
<proteinExistence type="predicted"/>
<name>R9GYM8_9SPHI</name>
<dbReference type="AlphaFoldDB" id="R9GYM8"/>
<keyword evidence="2" id="KW-1185">Reference proteome</keyword>
<organism evidence="1 2">
    <name type="scientific">Arcticibacter svalbardensis MN12-7</name>
    <dbReference type="NCBI Taxonomy" id="1150600"/>
    <lineage>
        <taxon>Bacteria</taxon>
        <taxon>Pseudomonadati</taxon>
        <taxon>Bacteroidota</taxon>
        <taxon>Sphingobacteriia</taxon>
        <taxon>Sphingobacteriales</taxon>
        <taxon>Sphingobacteriaceae</taxon>
        <taxon>Arcticibacter</taxon>
    </lineage>
</organism>
<sequence length="74" mass="8381">MGLGKSIKGMGTSELYHLEPDIFLRRVSDTFQVNISEFYIDGDEQNFNAPSSAYLESISVHDFHSMQKKPLLSL</sequence>